<keyword evidence="1" id="KW-0560">Oxidoreductase</keyword>
<sequence>MPSVTSGKVLVTGASSFIATWIVKAFLDAGFTVRGTVRSTSKGEALKEIFKTDKFEYSIVEDILNDALFDKSLKDIDVVIHAASPLPGPDNDPQADPEEFIRPAVDGTVGILKSVLRAGETIKRVIIISSLAAIRNSGDLPELPVYDESNWPSRSLKIVETKGRAAENFVKYAASKILAEKAAWELYNPIKKTLKWDLVALNPTFVLGPILEASPTTDISKVYGPNFYLWTTLHGKPTPPGGYAALDFWVDVRDVAEAHLKAVTIEEAADNRFLILSDRLIPQDLLDAVHENDSAGEFDSLVRGTPGSGKDVEPFSFQLSNKKSQQVLGIKYRTIQDSAKDFARTVNIDLVMETKIQ</sequence>
<feature type="domain" description="NAD-dependent epimerase/dehydratase" evidence="3">
    <location>
        <begin position="9"/>
        <end position="266"/>
    </location>
</feature>
<proteinExistence type="inferred from homology"/>
<protein>
    <recommendedName>
        <fullName evidence="3">NAD-dependent epimerase/dehydratase domain-containing protein</fullName>
    </recommendedName>
</protein>
<name>A0AAV5AK52_9AGAM</name>
<dbReference type="Proteomes" id="UP001050691">
    <property type="component" value="Unassembled WGS sequence"/>
</dbReference>
<dbReference type="PANTHER" id="PTHR10366:SF564">
    <property type="entry name" value="STEROL-4-ALPHA-CARBOXYLATE 3-DEHYDROGENASE, DECARBOXYLATING"/>
    <property type="match status" value="1"/>
</dbReference>
<evidence type="ECO:0000313" key="5">
    <source>
        <dbReference type="Proteomes" id="UP001050691"/>
    </source>
</evidence>
<dbReference type="InterPro" id="IPR036291">
    <property type="entry name" value="NAD(P)-bd_dom_sf"/>
</dbReference>
<dbReference type="InterPro" id="IPR001509">
    <property type="entry name" value="Epimerase_deHydtase"/>
</dbReference>
<dbReference type="AlphaFoldDB" id="A0AAV5AK52"/>
<dbReference type="Gene3D" id="3.40.50.720">
    <property type="entry name" value="NAD(P)-binding Rossmann-like Domain"/>
    <property type="match status" value="1"/>
</dbReference>
<evidence type="ECO:0000259" key="3">
    <source>
        <dbReference type="Pfam" id="PF01370"/>
    </source>
</evidence>
<dbReference type="Pfam" id="PF01370">
    <property type="entry name" value="Epimerase"/>
    <property type="match status" value="1"/>
</dbReference>
<evidence type="ECO:0000313" key="4">
    <source>
        <dbReference type="EMBL" id="GJJ14052.1"/>
    </source>
</evidence>
<dbReference type="GO" id="GO:0016616">
    <property type="term" value="F:oxidoreductase activity, acting on the CH-OH group of donors, NAD or NADP as acceptor"/>
    <property type="evidence" value="ECO:0007669"/>
    <property type="project" value="TreeGrafter"/>
</dbReference>
<dbReference type="SUPFAM" id="SSF51735">
    <property type="entry name" value="NAD(P)-binding Rossmann-fold domains"/>
    <property type="match status" value="1"/>
</dbReference>
<dbReference type="PANTHER" id="PTHR10366">
    <property type="entry name" value="NAD DEPENDENT EPIMERASE/DEHYDRATASE"/>
    <property type="match status" value="1"/>
</dbReference>
<comment type="caution">
    <text evidence="4">The sequence shown here is derived from an EMBL/GenBank/DDBJ whole genome shotgun (WGS) entry which is preliminary data.</text>
</comment>
<reference evidence="4" key="1">
    <citation type="submission" date="2021-10" db="EMBL/GenBank/DDBJ databases">
        <title>De novo Genome Assembly of Clathrus columnatus (Basidiomycota, Fungi) Using Illumina and Nanopore Sequence Data.</title>
        <authorList>
            <person name="Ogiso-Tanaka E."/>
            <person name="Itagaki H."/>
            <person name="Hosoya T."/>
            <person name="Hosaka K."/>
        </authorList>
    </citation>
    <scope>NUCLEOTIDE SEQUENCE</scope>
    <source>
        <strain evidence="4">MO-923</strain>
    </source>
</reference>
<comment type="similarity">
    <text evidence="2">Belongs to the NAD(P)-dependent epimerase/dehydratase family. Dihydroflavonol-4-reductase subfamily.</text>
</comment>
<accession>A0AAV5AK52</accession>
<keyword evidence="5" id="KW-1185">Reference proteome</keyword>
<gene>
    <name evidence="4" type="ORF">Clacol_008309</name>
</gene>
<evidence type="ECO:0000256" key="1">
    <source>
        <dbReference type="ARBA" id="ARBA00023002"/>
    </source>
</evidence>
<dbReference type="EMBL" id="BPWL01000009">
    <property type="protein sequence ID" value="GJJ14052.1"/>
    <property type="molecule type" value="Genomic_DNA"/>
</dbReference>
<dbReference type="InterPro" id="IPR050425">
    <property type="entry name" value="NAD(P)_dehydrat-like"/>
</dbReference>
<organism evidence="4 5">
    <name type="scientific">Clathrus columnatus</name>
    <dbReference type="NCBI Taxonomy" id="1419009"/>
    <lineage>
        <taxon>Eukaryota</taxon>
        <taxon>Fungi</taxon>
        <taxon>Dikarya</taxon>
        <taxon>Basidiomycota</taxon>
        <taxon>Agaricomycotina</taxon>
        <taxon>Agaricomycetes</taxon>
        <taxon>Phallomycetidae</taxon>
        <taxon>Phallales</taxon>
        <taxon>Clathraceae</taxon>
        <taxon>Clathrus</taxon>
    </lineage>
</organism>
<evidence type="ECO:0000256" key="2">
    <source>
        <dbReference type="ARBA" id="ARBA00023445"/>
    </source>
</evidence>